<comment type="similarity">
    <text evidence="2">Belongs to the cytidine and deoxycytidylate deaminase family. ADAT3 subfamily.</text>
</comment>
<evidence type="ECO:0000256" key="1">
    <source>
        <dbReference type="ARBA" id="ARBA00022694"/>
    </source>
</evidence>
<evidence type="ECO:0000313" key="4">
    <source>
        <dbReference type="EMBL" id="KAF2140699.1"/>
    </source>
</evidence>
<dbReference type="PANTHER" id="PTHR11079:SF156">
    <property type="entry name" value="INACTIVE TRNA-SPECIFIC ADENOSINE DEAMINASE-LIKE PROTEIN 3-RELATED"/>
    <property type="match status" value="1"/>
</dbReference>
<dbReference type="GO" id="GO:0005634">
    <property type="term" value="C:nucleus"/>
    <property type="evidence" value="ECO:0007669"/>
    <property type="project" value="TreeGrafter"/>
</dbReference>
<dbReference type="Proteomes" id="UP000799438">
    <property type="component" value="Unassembled WGS sequence"/>
</dbReference>
<feature type="domain" description="CMP/dCMP-type deaminase" evidence="3">
    <location>
        <begin position="193"/>
        <end position="393"/>
    </location>
</feature>
<dbReference type="PANTHER" id="PTHR11079">
    <property type="entry name" value="CYTOSINE DEAMINASE FAMILY MEMBER"/>
    <property type="match status" value="1"/>
</dbReference>
<evidence type="ECO:0000259" key="3">
    <source>
        <dbReference type="PROSITE" id="PS51747"/>
    </source>
</evidence>
<dbReference type="AlphaFoldDB" id="A0A6A6B933"/>
<sequence length="448" mass="47238">MNDQLAIEPQRGRLVPLKTKGEIRATNETVDVYVVELPARAANAVLSVLRTALSDAATADLQHLRRVIKPDFLPAPALARLAPARVTPPPNSGETRLLLVSRATLIPAAELEGVLARHAPFAPAANDDNANTASFPLAIHVLPVPALAPTSAPQADAWSATYWPVAYKHTNPHGPHPSLVARAQAEIEPQAGRWLALAQRAALQAADRGLGPAVGCAVVERRLDGNGRAVEEGKLVAVAGDARRCGLLGEAHLAGQHAKGGHAHGHGGTGSGAGGAAMSTANGNVMNHAALRAIGMVAQKRLNLTTPTPTTKPAPAPTAPVPTIFADTPLTPLEAAVDALENTLAPSGYLCLDLEIYLSHEPCVMCSMAILHSRFGRCVFARRMPRSGGLGAEEWAAEAKADVKAEAVSEVEADAGHGLFWRPAELNWKFLTWQWRCAYGIKDGWVEK</sequence>
<dbReference type="GO" id="GO:0052717">
    <property type="term" value="F:tRNA-specific adenosine-34 deaminase activity"/>
    <property type="evidence" value="ECO:0007669"/>
    <property type="project" value="TreeGrafter"/>
</dbReference>
<keyword evidence="5" id="KW-1185">Reference proteome</keyword>
<name>A0A6A6B933_9PEZI</name>
<dbReference type="PROSITE" id="PS51747">
    <property type="entry name" value="CYT_DCMP_DEAMINASES_2"/>
    <property type="match status" value="1"/>
</dbReference>
<keyword evidence="1" id="KW-0819">tRNA processing</keyword>
<reference evidence="4" key="1">
    <citation type="journal article" date="2020" name="Stud. Mycol.">
        <title>101 Dothideomycetes genomes: a test case for predicting lifestyles and emergence of pathogens.</title>
        <authorList>
            <person name="Haridas S."/>
            <person name="Albert R."/>
            <person name="Binder M."/>
            <person name="Bloem J."/>
            <person name="Labutti K."/>
            <person name="Salamov A."/>
            <person name="Andreopoulos B."/>
            <person name="Baker S."/>
            <person name="Barry K."/>
            <person name="Bills G."/>
            <person name="Bluhm B."/>
            <person name="Cannon C."/>
            <person name="Castanera R."/>
            <person name="Culley D."/>
            <person name="Daum C."/>
            <person name="Ezra D."/>
            <person name="Gonzalez J."/>
            <person name="Henrissat B."/>
            <person name="Kuo A."/>
            <person name="Liang C."/>
            <person name="Lipzen A."/>
            <person name="Lutzoni F."/>
            <person name="Magnuson J."/>
            <person name="Mondo S."/>
            <person name="Nolan M."/>
            <person name="Ohm R."/>
            <person name="Pangilinan J."/>
            <person name="Park H.-J."/>
            <person name="Ramirez L."/>
            <person name="Alfaro M."/>
            <person name="Sun H."/>
            <person name="Tritt A."/>
            <person name="Yoshinaga Y."/>
            <person name="Zwiers L.-H."/>
            <person name="Turgeon B."/>
            <person name="Goodwin S."/>
            <person name="Spatafora J."/>
            <person name="Crous P."/>
            <person name="Grigoriev I."/>
        </authorList>
    </citation>
    <scope>NUCLEOTIDE SEQUENCE</scope>
    <source>
        <strain evidence="4">CBS 121167</strain>
    </source>
</reference>
<evidence type="ECO:0000313" key="5">
    <source>
        <dbReference type="Proteomes" id="UP000799438"/>
    </source>
</evidence>
<dbReference type="RefSeq" id="XP_033396412.1">
    <property type="nucleotide sequence ID" value="XM_033545747.1"/>
</dbReference>
<dbReference type="InterPro" id="IPR016193">
    <property type="entry name" value="Cytidine_deaminase-like"/>
</dbReference>
<protein>
    <recommendedName>
        <fullName evidence="3">CMP/dCMP-type deaminase domain-containing protein</fullName>
    </recommendedName>
</protein>
<dbReference type="GO" id="GO:0008033">
    <property type="term" value="P:tRNA processing"/>
    <property type="evidence" value="ECO:0007669"/>
    <property type="project" value="UniProtKB-KW"/>
</dbReference>
<dbReference type="EMBL" id="ML995489">
    <property type="protein sequence ID" value="KAF2140699.1"/>
    <property type="molecule type" value="Genomic_DNA"/>
</dbReference>
<dbReference type="GeneID" id="54303255"/>
<dbReference type="InterPro" id="IPR002125">
    <property type="entry name" value="CMP_dCMP_dom"/>
</dbReference>
<organism evidence="4 5">
    <name type="scientific">Aplosporella prunicola CBS 121167</name>
    <dbReference type="NCBI Taxonomy" id="1176127"/>
    <lineage>
        <taxon>Eukaryota</taxon>
        <taxon>Fungi</taxon>
        <taxon>Dikarya</taxon>
        <taxon>Ascomycota</taxon>
        <taxon>Pezizomycotina</taxon>
        <taxon>Dothideomycetes</taxon>
        <taxon>Dothideomycetes incertae sedis</taxon>
        <taxon>Botryosphaeriales</taxon>
        <taxon>Aplosporellaceae</taxon>
        <taxon>Aplosporella</taxon>
    </lineage>
</organism>
<proteinExistence type="inferred from homology"/>
<dbReference type="SUPFAM" id="SSF53927">
    <property type="entry name" value="Cytidine deaminase-like"/>
    <property type="match status" value="1"/>
</dbReference>
<accession>A0A6A6B933</accession>
<evidence type="ECO:0000256" key="2">
    <source>
        <dbReference type="ARBA" id="ARBA00038160"/>
    </source>
</evidence>
<dbReference type="Gene3D" id="3.40.140.10">
    <property type="entry name" value="Cytidine Deaminase, domain 2"/>
    <property type="match status" value="1"/>
</dbReference>
<gene>
    <name evidence="4" type="ORF">K452DRAFT_351896</name>
</gene>
<dbReference type="OrthoDB" id="3180714at2759"/>
<dbReference type="GO" id="GO:0005737">
    <property type="term" value="C:cytoplasm"/>
    <property type="evidence" value="ECO:0007669"/>
    <property type="project" value="TreeGrafter"/>
</dbReference>